<dbReference type="PANTHER" id="PTHR40086">
    <property type="entry name" value="PHOSPHOTRANSFERASE YTMP-RELATED"/>
    <property type="match status" value="1"/>
</dbReference>
<dbReference type="AlphaFoldDB" id="A0A143HQR9"/>
<dbReference type="STRING" id="252514.A3224_15630"/>
<protein>
    <submittedName>
        <fullName evidence="1">Uncharacterized protein</fullName>
    </submittedName>
</protein>
<dbReference type="KEGG" id="mthd:A3224_15630"/>
<dbReference type="Proteomes" id="UP000076077">
    <property type="component" value="Chromosome"/>
</dbReference>
<proteinExistence type="predicted"/>
<name>A0A143HQR9_MICTH</name>
<dbReference type="Gene3D" id="3.90.1200.10">
    <property type="match status" value="1"/>
</dbReference>
<dbReference type="RefSeq" id="WP_067156781.1">
    <property type="nucleotide sequence ID" value="NZ_FOKT01000003.1"/>
</dbReference>
<organism evidence="1 2">
    <name type="scientific">Microbulbifer thermotolerans</name>
    <dbReference type="NCBI Taxonomy" id="252514"/>
    <lineage>
        <taxon>Bacteria</taxon>
        <taxon>Pseudomonadati</taxon>
        <taxon>Pseudomonadota</taxon>
        <taxon>Gammaproteobacteria</taxon>
        <taxon>Cellvibrionales</taxon>
        <taxon>Microbulbiferaceae</taxon>
        <taxon>Microbulbifer</taxon>
    </lineage>
</organism>
<dbReference type="PANTHER" id="PTHR40086:SF1">
    <property type="entry name" value="CELL CYCLE REGULATOR CCRZ"/>
    <property type="match status" value="1"/>
</dbReference>
<gene>
    <name evidence="1" type="ORF">A3224_15630</name>
</gene>
<evidence type="ECO:0000313" key="2">
    <source>
        <dbReference type="Proteomes" id="UP000076077"/>
    </source>
</evidence>
<dbReference type="SUPFAM" id="SSF56112">
    <property type="entry name" value="Protein kinase-like (PK-like)"/>
    <property type="match status" value="1"/>
</dbReference>
<accession>A0A143HQR9</accession>
<reference evidence="2" key="1">
    <citation type="submission" date="2016-03" db="EMBL/GenBank/DDBJ databases">
        <authorList>
            <person name="Lee Y.-S."/>
            <person name="Choi Y.-L."/>
        </authorList>
    </citation>
    <scope>NUCLEOTIDE SEQUENCE [LARGE SCALE GENOMIC DNA]</scope>
    <source>
        <strain evidence="2">DAU221</strain>
    </source>
</reference>
<evidence type="ECO:0000313" key="1">
    <source>
        <dbReference type="EMBL" id="AMX03827.1"/>
    </source>
</evidence>
<dbReference type="CDD" id="cd05151">
    <property type="entry name" value="ChoK-like"/>
    <property type="match status" value="1"/>
</dbReference>
<dbReference type="InterPro" id="IPR002575">
    <property type="entry name" value="Aminoglycoside_PTrfase"/>
</dbReference>
<dbReference type="InterPro" id="IPR052077">
    <property type="entry name" value="CcrZ_PhaseVar_Mediator"/>
</dbReference>
<dbReference type="OrthoDB" id="179763at2"/>
<dbReference type="EMBL" id="CP014864">
    <property type="protein sequence ID" value="AMX03827.1"/>
    <property type="molecule type" value="Genomic_DNA"/>
</dbReference>
<dbReference type="Pfam" id="PF01636">
    <property type="entry name" value="APH"/>
    <property type="match status" value="1"/>
</dbReference>
<dbReference type="InterPro" id="IPR011009">
    <property type="entry name" value="Kinase-like_dom_sf"/>
</dbReference>
<keyword evidence="2" id="KW-1185">Reference proteome</keyword>
<dbReference type="Gene3D" id="3.30.200.20">
    <property type="entry name" value="Phosphorylase Kinase, domain 1"/>
    <property type="match status" value="1"/>
</dbReference>
<sequence>MSGNSAKVIPRDWQRWSSIEPSVLWPLGGGLTNQSYLIAAGGEKWVLRKNSTISDALDLNRSGEAAALRHADKAGLCAPIIYCDPGYQYLVTRYIKGRPWRVTGADDLKRLVEMLHRIHALPPINVYLDIRQKISRYWCSIDKRADFFSELQDLNHTIDSRIAAVQTPNSATCLCHNDLLSANLIAADSGRLYVIDWEYAAMGDPFYELAVIVEEYRLDKAQQELLIAEYLSRPLKTADWQRLAHWRAIYRYLSLLWYAVQWSTGAMREAHTREQIFRSIRELRNL</sequence>